<dbReference type="GO" id="GO:0005737">
    <property type="term" value="C:cytoplasm"/>
    <property type="evidence" value="ECO:0007669"/>
    <property type="project" value="UniProtKB-SubCell"/>
</dbReference>
<dbReference type="InterPro" id="IPR024161">
    <property type="entry name" value="Znf_nanos-typ"/>
</dbReference>
<feature type="region of interest" description="Disordered" evidence="9">
    <location>
        <begin position="125"/>
        <end position="149"/>
    </location>
</feature>
<dbReference type="GO" id="GO:0008270">
    <property type="term" value="F:zinc ion binding"/>
    <property type="evidence" value="ECO:0007669"/>
    <property type="project" value="UniProtKB-KW"/>
</dbReference>
<comment type="subcellular location">
    <subcellularLocation>
        <location evidence="1">Cytoplasm</location>
    </subcellularLocation>
</comment>
<keyword evidence="5" id="KW-0862">Zinc</keyword>
<dbReference type="InterPro" id="IPR008705">
    <property type="entry name" value="Nanos/Xcar2"/>
</dbReference>
<feature type="region of interest" description="Disordered" evidence="9">
    <location>
        <begin position="205"/>
        <end position="256"/>
    </location>
</feature>
<evidence type="ECO:0000256" key="3">
    <source>
        <dbReference type="ARBA" id="ARBA00022723"/>
    </source>
</evidence>
<feature type="domain" description="Nanos-type" evidence="10">
    <location>
        <begin position="155"/>
        <end position="209"/>
    </location>
</feature>
<evidence type="ECO:0000256" key="2">
    <source>
        <dbReference type="ARBA" id="ARBA00022490"/>
    </source>
</evidence>
<evidence type="ECO:0000256" key="5">
    <source>
        <dbReference type="ARBA" id="ARBA00022833"/>
    </source>
</evidence>
<reference evidence="11" key="1">
    <citation type="journal article" date="2005" name="Int. J. Dev. Biol.">
        <title>Posterior expression of nanos orthologs during embryonic and larval development of the anthozoan Nematostella vectensis.</title>
        <authorList>
            <person name="Torras R."/>
            <person name="Gonzalez-Crespo S."/>
        </authorList>
    </citation>
    <scope>NUCLEOTIDE SEQUENCE</scope>
</reference>
<evidence type="ECO:0000313" key="11">
    <source>
        <dbReference type="EMBL" id="AAY67908.1"/>
    </source>
</evidence>
<comment type="similarity">
    <text evidence="8">Belongs to the nanos family.</text>
</comment>
<dbReference type="AlphaFoldDB" id="Q4PLU2"/>
<evidence type="ECO:0000256" key="7">
    <source>
        <dbReference type="ARBA" id="ARBA00022884"/>
    </source>
</evidence>
<evidence type="ECO:0000256" key="9">
    <source>
        <dbReference type="SAM" id="MobiDB-lite"/>
    </source>
</evidence>
<keyword evidence="7 8" id="KW-0694">RNA-binding</keyword>
<dbReference type="GO" id="GO:0003723">
    <property type="term" value="F:RNA binding"/>
    <property type="evidence" value="ECO:0007669"/>
    <property type="project" value="UniProtKB-UniRule"/>
</dbReference>
<dbReference type="InterPro" id="IPR038129">
    <property type="entry name" value="Nanos_sf"/>
</dbReference>
<evidence type="ECO:0000259" key="10">
    <source>
        <dbReference type="PROSITE" id="PS51522"/>
    </source>
</evidence>
<name>Q4PLU2_NEMVE</name>
<evidence type="ECO:0000256" key="1">
    <source>
        <dbReference type="ARBA" id="ARBA00004496"/>
    </source>
</evidence>
<dbReference type="PANTHER" id="PTHR12887">
    <property type="entry name" value="NANOS PROTEIN"/>
    <property type="match status" value="1"/>
</dbReference>
<keyword evidence="6 8" id="KW-0810">Translation regulation</keyword>
<evidence type="ECO:0000256" key="8">
    <source>
        <dbReference type="PROSITE-ProRule" id="PRU00855"/>
    </source>
</evidence>
<dbReference type="Pfam" id="PF05741">
    <property type="entry name" value="zf-nanos"/>
    <property type="match status" value="1"/>
</dbReference>
<evidence type="ECO:0000256" key="4">
    <source>
        <dbReference type="ARBA" id="ARBA00022771"/>
    </source>
</evidence>
<dbReference type="EMBL" id="DQ066725">
    <property type="protein sequence ID" value="AAY67908.1"/>
    <property type="molecule type" value="mRNA"/>
</dbReference>
<evidence type="ECO:0000256" key="6">
    <source>
        <dbReference type="ARBA" id="ARBA00022845"/>
    </source>
</evidence>
<gene>
    <name evidence="11" type="primary">nos2</name>
</gene>
<sequence>MSLSEVMLKTLIPSNFLDSDDEEIKSLTCTTESDDLQKNQYTNFNMFNDYFGLSNLVQKVRLANNDFPYLGSDGYGGKLHRRDRFDSIDSENSSSGSCDSFTDHGLTFGEGSFQPFSTSSILHSAGKRKEVALPPSRRLGKPTARSSAPGANRQVCVFCRNNGESEEVYASHVLKSADGKTTCPILRAYTCPICKASGDDSHTIKYCPQNQQTQGNGQLPPPPVKPPTSTAQPIARSTRGIMPPKRRLTKLQQLPY</sequence>
<keyword evidence="3" id="KW-0479">Metal-binding</keyword>
<feature type="compositionally biased region" description="Polar residues" evidence="9">
    <location>
        <begin position="208"/>
        <end position="217"/>
    </location>
</feature>
<keyword evidence="4 8" id="KW-0863">Zinc-finger</keyword>
<dbReference type="PROSITE" id="PS51522">
    <property type="entry name" value="ZF_NANOS"/>
    <property type="match status" value="1"/>
</dbReference>
<dbReference type="Gene3D" id="4.10.60.30">
    <property type="entry name" value="Nanos, RNA-binding domain"/>
    <property type="match status" value="1"/>
</dbReference>
<protein>
    <submittedName>
        <fullName evidence="11">Nanos 2</fullName>
    </submittedName>
</protein>
<accession>Q4PLU2</accession>
<proteinExistence type="evidence at transcript level"/>
<keyword evidence="2" id="KW-0963">Cytoplasm</keyword>
<dbReference type="GO" id="GO:0006417">
    <property type="term" value="P:regulation of translation"/>
    <property type="evidence" value="ECO:0007669"/>
    <property type="project" value="UniProtKB-UniRule"/>
</dbReference>
<organism evidence="11">
    <name type="scientific">Nematostella vectensis</name>
    <name type="common">Starlet sea anemone</name>
    <dbReference type="NCBI Taxonomy" id="45351"/>
    <lineage>
        <taxon>Eukaryota</taxon>
        <taxon>Metazoa</taxon>
        <taxon>Cnidaria</taxon>
        <taxon>Anthozoa</taxon>
        <taxon>Hexacorallia</taxon>
        <taxon>Actiniaria</taxon>
        <taxon>Edwardsiidae</taxon>
        <taxon>Nematostella</taxon>
    </lineage>
</organism>